<evidence type="ECO:0000313" key="3">
    <source>
        <dbReference type="EnsemblPlants" id="Kaladp0008s0885.1.v1.1"/>
    </source>
</evidence>
<dbReference type="CDD" id="cd21452">
    <property type="entry name" value="DLC-like_DYNLL1_DYNLL2"/>
    <property type="match status" value="1"/>
</dbReference>
<dbReference type="Proteomes" id="UP000594263">
    <property type="component" value="Unplaced"/>
</dbReference>
<dbReference type="InterPro" id="IPR001372">
    <property type="entry name" value="Dynein_light_chain_typ-1/2"/>
</dbReference>
<sequence>MLEGKAVVAETDMRRTMQQDALHLASKALDIFDVTEATEIARFIKKEFDRSYGSGWQCVVGTDFGSFVTHCFGCFIYFCVGSLAFLLFRGSACLEEADQFASVEKVSSLKN</sequence>
<name>A0A7N0RDV9_KALFE</name>
<keyword evidence="1" id="KW-0505">Motor protein</keyword>
<protein>
    <recommendedName>
        <fullName evidence="1">Dynein light chain</fullName>
    </recommendedName>
</protein>
<dbReference type="AlphaFoldDB" id="A0A7N0RDV9"/>
<dbReference type="GO" id="GO:0005874">
    <property type="term" value="C:microtubule"/>
    <property type="evidence" value="ECO:0007669"/>
    <property type="project" value="UniProtKB-KW"/>
</dbReference>
<dbReference type="InterPro" id="IPR037177">
    <property type="entry name" value="DLC_sf"/>
</dbReference>
<keyword evidence="1" id="KW-0243">Dynein</keyword>
<evidence type="ECO:0000313" key="4">
    <source>
        <dbReference type="Proteomes" id="UP000594263"/>
    </source>
</evidence>
<evidence type="ECO:0000256" key="1">
    <source>
        <dbReference type="RuleBase" id="RU365010"/>
    </source>
</evidence>
<proteinExistence type="inferred from homology"/>
<comment type="similarity">
    <text evidence="1">Belongs to the dynein light chain family.</text>
</comment>
<dbReference type="PANTHER" id="PTHR11886:SF70">
    <property type="entry name" value="DYNEIN LIGHT CHAIN"/>
    <property type="match status" value="1"/>
</dbReference>
<organism evidence="3 4">
    <name type="scientific">Kalanchoe fedtschenkoi</name>
    <name type="common">Lavender scallops</name>
    <name type="synonym">South American air plant</name>
    <dbReference type="NCBI Taxonomy" id="63787"/>
    <lineage>
        <taxon>Eukaryota</taxon>
        <taxon>Viridiplantae</taxon>
        <taxon>Streptophyta</taxon>
        <taxon>Embryophyta</taxon>
        <taxon>Tracheophyta</taxon>
        <taxon>Spermatophyta</taxon>
        <taxon>Magnoliopsida</taxon>
        <taxon>eudicotyledons</taxon>
        <taxon>Gunneridae</taxon>
        <taxon>Pentapetalae</taxon>
        <taxon>Saxifragales</taxon>
        <taxon>Crassulaceae</taxon>
        <taxon>Kalanchoe</taxon>
    </lineage>
</organism>
<keyword evidence="1" id="KW-0206">Cytoskeleton</keyword>
<feature type="transmembrane region" description="Helical" evidence="2">
    <location>
        <begin position="67"/>
        <end position="88"/>
    </location>
</feature>
<dbReference type="GO" id="GO:0045505">
    <property type="term" value="F:dynein intermediate chain binding"/>
    <property type="evidence" value="ECO:0007669"/>
    <property type="project" value="TreeGrafter"/>
</dbReference>
<dbReference type="Pfam" id="PF01221">
    <property type="entry name" value="Dynein_light"/>
    <property type="match status" value="1"/>
</dbReference>
<dbReference type="Gramene" id="Kaladp0008s0885.1.v1.1">
    <property type="protein sequence ID" value="Kaladp0008s0885.1.v1.1"/>
    <property type="gene ID" value="Kaladp0008s0885.v1.1"/>
</dbReference>
<accession>A0A7N0RDV9</accession>
<dbReference type="SMART" id="SM01375">
    <property type="entry name" value="Dynein_light"/>
    <property type="match status" value="1"/>
</dbReference>
<keyword evidence="2" id="KW-1133">Transmembrane helix</keyword>
<dbReference type="GO" id="GO:0005868">
    <property type="term" value="C:cytoplasmic dynein complex"/>
    <property type="evidence" value="ECO:0007669"/>
    <property type="project" value="TreeGrafter"/>
</dbReference>
<dbReference type="EnsemblPlants" id="Kaladp0008s0885.1.v1.1">
    <property type="protein sequence ID" value="Kaladp0008s0885.1.v1.1"/>
    <property type="gene ID" value="Kaladp0008s0885.v1.1"/>
</dbReference>
<keyword evidence="2" id="KW-0472">Membrane</keyword>
<dbReference type="Gene3D" id="3.30.740.10">
    <property type="entry name" value="Protein Inhibitor Of Neuronal Nitric Oxide Synthase"/>
    <property type="match status" value="1"/>
</dbReference>
<evidence type="ECO:0000256" key="2">
    <source>
        <dbReference type="SAM" id="Phobius"/>
    </source>
</evidence>
<keyword evidence="2" id="KW-0812">Transmembrane</keyword>
<dbReference type="SUPFAM" id="SSF54648">
    <property type="entry name" value="DLC"/>
    <property type="match status" value="1"/>
</dbReference>
<comment type="subcellular location">
    <subcellularLocation>
        <location evidence="1">Cytoplasm</location>
        <location evidence="1">Cytoskeleton</location>
    </subcellularLocation>
</comment>
<dbReference type="OMA" id="FIHFYIG"/>
<keyword evidence="4" id="KW-1185">Reference proteome</keyword>
<dbReference type="PANTHER" id="PTHR11886">
    <property type="entry name" value="DYNEIN LIGHT CHAIN"/>
    <property type="match status" value="1"/>
</dbReference>
<reference evidence="3" key="1">
    <citation type="submission" date="2021-01" db="UniProtKB">
        <authorList>
            <consortium name="EnsemblPlants"/>
        </authorList>
    </citation>
    <scope>IDENTIFICATION</scope>
</reference>
<keyword evidence="1" id="KW-0963">Cytoplasm</keyword>
<dbReference type="GO" id="GO:0007017">
    <property type="term" value="P:microtubule-based process"/>
    <property type="evidence" value="ECO:0007669"/>
    <property type="project" value="InterPro"/>
</dbReference>
<dbReference type="FunFam" id="3.30.740.10:FF:000008">
    <property type="entry name" value="Dynein light chain"/>
    <property type="match status" value="1"/>
</dbReference>
<keyword evidence="1" id="KW-0493">Microtubule</keyword>